<dbReference type="VEuPathDB" id="FungiDB:MELLADRAFT_108601"/>
<feature type="chain" id="PRO_5003315460" evidence="1">
    <location>
        <begin position="25"/>
        <end position="184"/>
    </location>
</feature>
<reference evidence="3" key="1">
    <citation type="journal article" date="2011" name="Proc. Natl. Acad. Sci. U.S.A.">
        <title>Obligate biotrophy features unraveled by the genomic analysis of rust fungi.</title>
        <authorList>
            <person name="Duplessis S."/>
            <person name="Cuomo C.A."/>
            <person name="Lin Y.-C."/>
            <person name="Aerts A."/>
            <person name="Tisserant E."/>
            <person name="Veneault-Fourrey C."/>
            <person name="Joly D.L."/>
            <person name="Hacquard S."/>
            <person name="Amselem J."/>
            <person name="Cantarel B.L."/>
            <person name="Chiu R."/>
            <person name="Coutinho P.M."/>
            <person name="Feau N."/>
            <person name="Field M."/>
            <person name="Frey P."/>
            <person name="Gelhaye E."/>
            <person name="Goldberg J."/>
            <person name="Grabherr M.G."/>
            <person name="Kodira C.D."/>
            <person name="Kohler A."/>
            <person name="Kuees U."/>
            <person name="Lindquist E.A."/>
            <person name="Lucas S.M."/>
            <person name="Mago R."/>
            <person name="Mauceli E."/>
            <person name="Morin E."/>
            <person name="Murat C."/>
            <person name="Pangilinan J.L."/>
            <person name="Park R."/>
            <person name="Pearson M."/>
            <person name="Quesneville H."/>
            <person name="Rouhier N."/>
            <person name="Sakthikumar S."/>
            <person name="Salamov A.A."/>
            <person name="Schmutz J."/>
            <person name="Selles B."/>
            <person name="Shapiro H."/>
            <person name="Tanguay P."/>
            <person name="Tuskan G.A."/>
            <person name="Henrissat B."/>
            <person name="Van de Peer Y."/>
            <person name="Rouze P."/>
            <person name="Ellis J.G."/>
            <person name="Dodds P.N."/>
            <person name="Schein J.E."/>
            <person name="Zhong S."/>
            <person name="Hamelin R.C."/>
            <person name="Grigoriev I.V."/>
            <person name="Szabo L.J."/>
            <person name="Martin F."/>
        </authorList>
    </citation>
    <scope>NUCLEOTIDE SEQUENCE [LARGE SCALE GENOMIC DNA]</scope>
    <source>
        <strain evidence="3">98AG31 / pathotype 3-4-7</strain>
    </source>
</reference>
<name>F4RTM3_MELLP</name>
<organism evidence="3">
    <name type="scientific">Melampsora larici-populina (strain 98AG31 / pathotype 3-4-7)</name>
    <name type="common">Poplar leaf rust fungus</name>
    <dbReference type="NCBI Taxonomy" id="747676"/>
    <lineage>
        <taxon>Eukaryota</taxon>
        <taxon>Fungi</taxon>
        <taxon>Dikarya</taxon>
        <taxon>Basidiomycota</taxon>
        <taxon>Pucciniomycotina</taxon>
        <taxon>Pucciniomycetes</taxon>
        <taxon>Pucciniales</taxon>
        <taxon>Melampsoraceae</taxon>
        <taxon>Melampsora</taxon>
    </lineage>
</organism>
<feature type="signal peptide" evidence="1">
    <location>
        <begin position="1"/>
        <end position="24"/>
    </location>
</feature>
<dbReference type="AlphaFoldDB" id="F4RTM3"/>
<dbReference type="OrthoDB" id="2501098at2759"/>
<dbReference type="HOGENOM" id="CLU_1468489_0_0_1"/>
<accession>F4RTM3</accession>
<keyword evidence="1" id="KW-0732">Signal</keyword>
<dbReference type="InParanoid" id="F4RTM3"/>
<evidence type="ECO:0000313" key="2">
    <source>
        <dbReference type="EMBL" id="EGG04313.1"/>
    </source>
</evidence>
<dbReference type="KEGG" id="mlr:MELLADRAFT_108601"/>
<dbReference type="Proteomes" id="UP000001072">
    <property type="component" value="Unassembled WGS sequence"/>
</dbReference>
<keyword evidence="3" id="KW-1185">Reference proteome</keyword>
<gene>
    <name evidence="2" type="ORF">MELLADRAFT_108601</name>
</gene>
<proteinExistence type="predicted"/>
<dbReference type="GeneID" id="18923512"/>
<dbReference type="RefSeq" id="XP_007412442.1">
    <property type="nucleotide sequence ID" value="XM_007412380.1"/>
</dbReference>
<sequence length="184" mass="20404">MVKITWTTVFQAVIVLLNHSDVIAVPMTPWNAEASAPMVPEVYHNGLTNRKTMNFKQVDREFTSTYTSPPPTQVINRRIPNEAQLHSIKHALTNKQTGQRYRVDTYGNLTEDPKDACDPTHFCGKMKFYDEEGALLHESGCCHLNKSVAGVRNLNSAETLICCSLSPGCLCAAQLCKTACKCPC</sequence>
<evidence type="ECO:0000256" key="1">
    <source>
        <dbReference type="SAM" id="SignalP"/>
    </source>
</evidence>
<dbReference type="EMBL" id="GL883119">
    <property type="protein sequence ID" value="EGG04313.1"/>
    <property type="molecule type" value="Genomic_DNA"/>
</dbReference>
<protein>
    <submittedName>
        <fullName evidence="2">Secreted protein</fullName>
    </submittedName>
</protein>
<evidence type="ECO:0000313" key="3">
    <source>
        <dbReference type="Proteomes" id="UP000001072"/>
    </source>
</evidence>